<dbReference type="GO" id="GO:0015630">
    <property type="term" value="C:microtubule cytoskeleton"/>
    <property type="evidence" value="ECO:0007669"/>
    <property type="project" value="TreeGrafter"/>
</dbReference>
<evidence type="ECO:0000313" key="6">
    <source>
        <dbReference type="Proteomes" id="UP000310685"/>
    </source>
</evidence>
<feature type="compositionally biased region" description="Low complexity" evidence="3">
    <location>
        <begin position="229"/>
        <end position="244"/>
    </location>
</feature>
<feature type="compositionally biased region" description="Polar residues" evidence="3">
    <location>
        <begin position="1607"/>
        <end position="1619"/>
    </location>
</feature>
<feature type="compositionally biased region" description="Polar residues" evidence="3">
    <location>
        <begin position="405"/>
        <end position="414"/>
    </location>
</feature>
<feature type="compositionally biased region" description="Low complexity" evidence="3">
    <location>
        <begin position="1466"/>
        <end position="1475"/>
    </location>
</feature>
<feature type="compositionally biased region" description="Polar residues" evidence="3">
    <location>
        <begin position="1572"/>
        <end position="1581"/>
    </location>
</feature>
<comment type="caution">
    <text evidence="5">The sequence shown here is derived from an EMBL/GenBank/DDBJ whole genome shotgun (WGS) entry which is preliminary data.</text>
</comment>
<evidence type="ECO:0000313" key="5">
    <source>
        <dbReference type="EMBL" id="TIB81960.1"/>
    </source>
</evidence>
<feature type="compositionally biased region" description="Polar residues" evidence="3">
    <location>
        <begin position="1432"/>
        <end position="1442"/>
    </location>
</feature>
<dbReference type="Gene3D" id="3.10.20.90">
    <property type="entry name" value="Phosphatidylinositol 3-kinase Catalytic Subunit, Chain A, domain 1"/>
    <property type="match status" value="1"/>
</dbReference>
<feature type="compositionally biased region" description="Polar residues" evidence="3">
    <location>
        <begin position="250"/>
        <end position="265"/>
    </location>
</feature>
<organism evidence="5 6">
    <name type="scientific">Wallemia mellicola</name>
    <dbReference type="NCBI Taxonomy" id="1708541"/>
    <lineage>
        <taxon>Eukaryota</taxon>
        <taxon>Fungi</taxon>
        <taxon>Dikarya</taxon>
        <taxon>Basidiomycota</taxon>
        <taxon>Wallemiomycotina</taxon>
        <taxon>Wallemiomycetes</taxon>
        <taxon>Wallemiales</taxon>
        <taxon>Wallemiaceae</taxon>
        <taxon>Wallemia</taxon>
    </lineage>
</organism>
<feature type="compositionally biased region" description="Basic and acidic residues" evidence="3">
    <location>
        <begin position="493"/>
        <end position="516"/>
    </location>
</feature>
<feature type="compositionally biased region" description="Polar residues" evidence="3">
    <location>
        <begin position="279"/>
        <end position="295"/>
    </location>
</feature>
<feature type="compositionally biased region" description="Polar residues" evidence="3">
    <location>
        <begin position="626"/>
        <end position="651"/>
    </location>
</feature>
<dbReference type="GO" id="GO:0051286">
    <property type="term" value="C:cell tip"/>
    <property type="evidence" value="ECO:0007669"/>
    <property type="project" value="TreeGrafter"/>
</dbReference>
<feature type="compositionally biased region" description="Basic and acidic residues" evidence="3">
    <location>
        <begin position="1358"/>
        <end position="1390"/>
    </location>
</feature>
<protein>
    <recommendedName>
        <fullName evidence="4">SH3 domain-containing protein</fullName>
    </recommendedName>
</protein>
<dbReference type="Gene3D" id="2.30.30.40">
    <property type="entry name" value="SH3 Domains"/>
    <property type="match status" value="1"/>
</dbReference>
<feature type="region of interest" description="Disordered" evidence="3">
    <location>
        <begin position="376"/>
        <end position="424"/>
    </location>
</feature>
<feature type="compositionally biased region" description="Basic and acidic residues" evidence="3">
    <location>
        <begin position="1159"/>
        <end position="1174"/>
    </location>
</feature>
<accession>A0A4T0MFH5</accession>
<dbReference type="InterPro" id="IPR001452">
    <property type="entry name" value="SH3_domain"/>
</dbReference>
<feature type="region of interest" description="Disordered" evidence="3">
    <location>
        <begin position="1303"/>
        <end position="1619"/>
    </location>
</feature>
<feature type="compositionally biased region" description="Polar residues" evidence="3">
    <location>
        <begin position="1395"/>
        <end position="1404"/>
    </location>
</feature>
<dbReference type="PANTHER" id="PTHR47775:SF1">
    <property type="entry name" value="BUD SITE SELECTION PROTEIN 14"/>
    <property type="match status" value="1"/>
</dbReference>
<feature type="compositionally biased region" description="Low complexity" evidence="3">
    <location>
        <begin position="1236"/>
        <end position="1247"/>
    </location>
</feature>
<feature type="compositionally biased region" description="Low complexity" evidence="3">
    <location>
        <begin position="1596"/>
        <end position="1606"/>
    </location>
</feature>
<dbReference type="InterPro" id="IPR000159">
    <property type="entry name" value="RA_dom"/>
</dbReference>
<reference evidence="5 6" key="1">
    <citation type="submission" date="2019-03" db="EMBL/GenBank/DDBJ databases">
        <title>Sequencing 25 genomes of Wallemia mellicola.</title>
        <authorList>
            <person name="Gostincar C."/>
        </authorList>
    </citation>
    <scope>NUCLEOTIDE SEQUENCE [LARGE SCALE GENOMIC DNA]</scope>
    <source>
        <strain evidence="5 6">EXF-6152</strain>
    </source>
</reference>
<feature type="compositionally biased region" description="Polar residues" evidence="3">
    <location>
        <begin position="580"/>
        <end position="596"/>
    </location>
</feature>
<feature type="region of interest" description="Disordered" evidence="3">
    <location>
        <begin position="467"/>
        <end position="674"/>
    </location>
</feature>
<feature type="region of interest" description="Disordered" evidence="3">
    <location>
        <begin position="1131"/>
        <end position="1289"/>
    </location>
</feature>
<feature type="compositionally biased region" description="Polar residues" evidence="3">
    <location>
        <begin position="517"/>
        <end position="527"/>
    </location>
</feature>
<feature type="compositionally biased region" description="Low complexity" evidence="3">
    <location>
        <begin position="1422"/>
        <end position="1431"/>
    </location>
</feature>
<dbReference type="InterPro" id="IPR053039">
    <property type="entry name" value="Polarity_Bud-Selection_Reg"/>
</dbReference>
<feature type="compositionally biased region" description="Low complexity" evidence="3">
    <location>
        <begin position="1319"/>
        <end position="1332"/>
    </location>
</feature>
<feature type="compositionally biased region" description="Polar residues" evidence="3">
    <location>
        <begin position="558"/>
        <end position="572"/>
    </location>
</feature>
<dbReference type="PROSITE" id="PS50002">
    <property type="entry name" value="SH3"/>
    <property type="match status" value="1"/>
</dbReference>
<feature type="compositionally biased region" description="Polar residues" evidence="3">
    <location>
        <begin position="469"/>
        <end position="490"/>
    </location>
</feature>
<evidence type="ECO:0000259" key="4">
    <source>
        <dbReference type="PROSITE" id="PS50002"/>
    </source>
</evidence>
<dbReference type="SUPFAM" id="SSF54236">
    <property type="entry name" value="Ubiquitin-like"/>
    <property type="match status" value="1"/>
</dbReference>
<dbReference type="SUPFAM" id="SSF50044">
    <property type="entry name" value="SH3-domain"/>
    <property type="match status" value="1"/>
</dbReference>
<feature type="region of interest" description="Disordered" evidence="3">
    <location>
        <begin position="117"/>
        <end position="152"/>
    </location>
</feature>
<feature type="compositionally biased region" description="Low complexity" evidence="3">
    <location>
        <begin position="376"/>
        <end position="385"/>
    </location>
</feature>
<feature type="compositionally biased region" description="Low complexity" evidence="3">
    <location>
        <begin position="1496"/>
        <end position="1517"/>
    </location>
</feature>
<dbReference type="Proteomes" id="UP000310685">
    <property type="component" value="Unassembled WGS sequence"/>
</dbReference>
<dbReference type="PANTHER" id="PTHR47775">
    <property type="entry name" value="BUD SITE SELECTION PROTEIN 14"/>
    <property type="match status" value="1"/>
</dbReference>
<feature type="compositionally biased region" description="Acidic residues" evidence="3">
    <location>
        <begin position="183"/>
        <end position="193"/>
    </location>
</feature>
<feature type="compositionally biased region" description="Polar residues" evidence="3">
    <location>
        <begin position="386"/>
        <end position="397"/>
    </location>
</feature>
<gene>
    <name evidence="5" type="ORF">E3Q22_00599</name>
</gene>
<feature type="compositionally biased region" description="Polar residues" evidence="3">
    <location>
        <begin position="1525"/>
        <end position="1535"/>
    </location>
</feature>
<dbReference type="GO" id="GO:0007165">
    <property type="term" value="P:signal transduction"/>
    <property type="evidence" value="ECO:0007669"/>
    <property type="project" value="InterPro"/>
</dbReference>
<keyword evidence="1 2" id="KW-0728">SH3 domain</keyword>
<dbReference type="EMBL" id="SPRC01000004">
    <property type="protein sequence ID" value="TIB81960.1"/>
    <property type="molecule type" value="Genomic_DNA"/>
</dbReference>
<name>A0A4T0MFH5_9BASI</name>
<feature type="region of interest" description="Disordered" evidence="3">
    <location>
        <begin position="1078"/>
        <end position="1098"/>
    </location>
</feature>
<dbReference type="GO" id="GO:0030950">
    <property type="term" value="P:establishment or maintenance of actin cytoskeleton polarity"/>
    <property type="evidence" value="ECO:0007669"/>
    <property type="project" value="TreeGrafter"/>
</dbReference>
<feature type="compositionally biased region" description="Basic and acidic residues" evidence="3">
    <location>
        <begin position="1198"/>
        <end position="1210"/>
    </location>
</feature>
<feature type="compositionally biased region" description="Low complexity" evidence="3">
    <location>
        <begin position="1536"/>
        <end position="1552"/>
    </location>
</feature>
<feature type="compositionally biased region" description="Basic and acidic residues" evidence="3">
    <location>
        <begin position="211"/>
        <end position="225"/>
    </location>
</feature>
<feature type="compositionally biased region" description="Low complexity" evidence="3">
    <location>
        <begin position="612"/>
        <end position="621"/>
    </location>
</feature>
<feature type="domain" description="SH3" evidence="4">
    <location>
        <begin position="41"/>
        <end position="102"/>
    </location>
</feature>
<feature type="compositionally biased region" description="Polar residues" evidence="3">
    <location>
        <begin position="1223"/>
        <end position="1235"/>
    </location>
</feature>
<feature type="compositionally biased region" description="Low complexity" evidence="3">
    <location>
        <begin position="317"/>
        <end position="331"/>
    </location>
</feature>
<evidence type="ECO:0000256" key="3">
    <source>
        <dbReference type="SAM" id="MobiDB-lite"/>
    </source>
</evidence>
<dbReference type="GO" id="GO:0008104">
    <property type="term" value="P:intracellular protein localization"/>
    <property type="evidence" value="ECO:0007669"/>
    <property type="project" value="TreeGrafter"/>
</dbReference>
<sequence length="1700" mass="185006">MDLNEFKSTMLKEDEEIFEGEFEDDDEDELSSQMSIPEDNIDYSLVYALHTFLATVEGQASVVRGDSLVLLDDSNAYWWLIRVLKTQELGYIPAENIETPDERLARLNKHRNIDITSANHSDLSHQPPSSDTHAPLKIKKQKNNDGKASRNVAFTAPSYRELVLYPEEIAQAEQEAAQRALEEQDSYDEESDSGSELSSRDASLSSQSHSESSHGHLVDEQHPADSESDIIAPAAAAINSSDPPVDASQRHSYGSSADTHSSESLVQYMPEVKKHEDNTTTNSGIDKDAQNSTDINEIASKTADETVPIPDQTVESAQPAQATQPTQAAQPDIEGSTQAPYKPLQADIRPLSFNSTTSSVYSSNSNKNITIQPPQLIQSQPSDSSHTQSTPNVSVQNEHNDDDQNTTYLTTNASPLLDPATSPTRKVTITPDVAQSPDPNLLMNGLSSPTQQIAQNYNHKTSFDDLMTMDSQSSEGGGSQKTSIWKSSPLMSDRGKDKKQSKEDKKKAKKLQKERSSQSLNEMASNDSIKKKGGVFGNLFKKKEKKSVDSTGDGVDSIKSSDSFAGSDNLSDSLHKSSSQDHLNGRTSVESRNISSPMAVRHSPNTFTPLAPISHPSPSIRPRNESLANSSSLNDMKPSTSNNSLTVSPNASKGLETPSPALSQQSWTSPNNSLNARPGSLLGVKHLNVLRMFAAPSLKAEATFKTVLLNGSTTANELVKQAMQRFRLSASEEESDYFITIKEQDSGNETVIEPSQKPLALFEITNHALASKHLSAPNSDLPKVKRSSVGSISSISSNLSALPAISKLGLGDYSDDSAVKMYIHCRKTSSVDLHDNDVDGDAEDVYAGYMNDPSVSSPIFDDFEASKEDQVNHEINARNNASLSAKKKRESHILSQLHLESDKINLSVLINGKDAPEGVTLDKSMKSTNGFYENRLTIPTNSTVAEVIEQALSGFGIYEGVVDGGDDVDLRVDGRKSAVKYRLVVKPLNKKTVDANSSLNPNSRVIDANKENIQLYSGSEASESQAQRLSYRGHPDNELQFTLIKADKLSHQNEGANMVKAAVDDSTDAPSLAEIIARQRSEKQRSKGAISPIPYDVADADRGIESTDQHEQHEKIDDTVQTPRAEYANQVFSPAPSSSSHSQSTPQQTEETPIQAPRSLDDHESSVHSEHTVGEEGAVSHKRSTSNTSEQVEELADEKETKGLGLRDSDSMENYQIGDFMHSPNTTATNSVADRSSQASSMMTSSTNDRITSGEGFDDLIERIWQRENQDDSNGSDDKGHHKDLIRSHSSFSLRTAHTDISSSTISTMNGQEFADARSTPLSRRSMSNSSFSDDDEKAIRDLQSAPVNVEGTNSSTDSHETNNKNKSNETSTSKEIKMNDSRRSVDSSDNRSSIAKNNMTFGETTKEKPESGAPVQTNRGSVDSSDSRSSIAKNSIMSIGESTKESAKTIPPTQVNRRSVDSSDSRSSISKNNIMSTGESTKENTESIPPVQMNRGSVDSSDSRSSISKSNILNLGESAKENTETVPQIQMRRQSASTASSNSESGRRSNTPSTIATTNPTPPSILFHGNNAITNGAASTDESHENTYENMRTVASSASSRSSISTPNQSTPATGGAVNTTNRLTHVENMVQSINIKHLLTLSQHARRQQAPKTPRKGDYVDQTWFAKSNHDPIYDSVRNDLDGIEGELDRLLQQTLAM</sequence>
<feature type="region of interest" description="Disordered" evidence="3">
    <location>
        <begin position="174"/>
        <end position="339"/>
    </location>
</feature>
<dbReference type="InterPro" id="IPR029071">
    <property type="entry name" value="Ubiquitin-like_domsf"/>
</dbReference>
<proteinExistence type="predicted"/>
<dbReference type="Pfam" id="PF00788">
    <property type="entry name" value="RA"/>
    <property type="match status" value="1"/>
</dbReference>
<feature type="compositionally biased region" description="Low complexity" evidence="3">
    <location>
        <begin position="194"/>
        <end position="210"/>
    </location>
</feature>
<evidence type="ECO:0000256" key="1">
    <source>
        <dbReference type="ARBA" id="ARBA00022443"/>
    </source>
</evidence>
<feature type="compositionally biased region" description="Polar residues" evidence="3">
    <location>
        <begin position="660"/>
        <end position="674"/>
    </location>
</feature>
<dbReference type="SMART" id="SM00326">
    <property type="entry name" value="SH3"/>
    <property type="match status" value="1"/>
</dbReference>
<feature type="compositionally biased region" description="Basic and acidic residues" evidence="3">
    <location>
        <begin position="1260"/>
        <end position="1287"/>
    </location>
</feature>
<dbReference type="InterPro" id="IPR036028">
    <property type="entry name" value="SH3-like_dom_sf"/>
</dbReference>
<evidence type="ECO:0000256" key="2">
    <source>
        <dbReference type="PROSITE-ProRule" id="PRU00192"/>
    </source>
</evidence>
<feature type="compositionally biased region" description="Low complexity" evidence="3">
    <location>
        <begin position="1133"/>
        <end position="1157"/>
    </location>
</feature>
<feature type="compositionally biased region" description="Polar residues" evidence="3">
    <location>
        <begin position="117"/>
        <end position="132"/>
    </location>
</feature>